<evidence type="ECO:0000313" key="3">
    <source>
        <dbReference type="Proteomes" id="UP000318667"/>
    </source>
</evidence>
<evidence type="ECO:0000256" key="1">
    <source>
        <dbReference type="SAM" id="MobiDB-lite"/>
    </source>
</evidence>
<evidence type="ECO:0000313" key="2">
    <source>
        <dbReference type="EMBL" id="TWH86596.1"/>
    </source>
</evidence>
<dbReference type="Proteomes" id="UP000318667">
    <property type="component" value="Unassembled WGS sequence"/>
</dbReference>
<proteinExistence type="predicted"/>
<organism evidence="2 3">
    <name type="scientific">Cytobacillus oceanisediminis</name>
    <dbReference type="NCBI Taxonomy" id="665099"/>
    <lineage>
        <taxon>Bacteria</taxon>
        <taxon>Bacillati</taxon>
        <taxon>Bacillota</taxon>
        <taxon>Bacilli</taxon>
        <taxon>Bacillales</taxon>
        <taxon>Bacillaceae</taxon>
        <taxon>Cytobacillus</taxon>
    </lineage>
</organism>
<dbReference type="RefSeq" id="WP_144542752.1">
    <property type="nucleotide sequence ID" value="NZ_CBCSDC010000026.1"/>
</dbReference>
<name>A0A562JTV4_9BACI</name>
<sequence>MWFRKPSKNSKPIAKPQDEKTPLIHSGVIDKLKHTEDLKERHITAVGQDYVIIYIQTLVDQEKLEMAVIEPLTKSKWTNWQKKIDTN</sequence>
<dbReference type="EMBL" id="VLKI01000006">
    <property type="protein sequence ID" value="TWH86596.1"/>
    <property type="molecule type" value="Genomic_DNA"/>
</dbReference>
<gene>
    <name evidence="2" type="ORF">IQ19_02618</name>
</gene>
<keyword evidence="3" id="KW-1185">Reference proteome</keyword>
<dbReference type="AlphaFoldDB" id="A0A562JTV4"/>
<reference evidence="2 3" key="1">
    <citation type="journal article" date="2015" name="Stand. Genomic Sci.">
        <title>Genomic Encyclopedia of Bacterial and Archaeal Type Strains, Phase III: the genomes of soil and plant-associated and newly described type strains.</title>
        <authorList>
            <person name="Whitman W.B."/>
            <person name="Woyke T."/>
            <person name="Klenk H.P."/>
            <person name="Zhou Y."/>
            <person name="Lilburn T.G."/>
            <person name="Beck B.J."/>
            <person name="De Vos P."/>
            <person name="Vandamme P."/>
            <person name="Eisen J.A."/>
            <person name="Garrity G."/>
            <person name="Hugenholtz P."/>
            <person name="Kyrpides N.C."/>
        </authorList>
    </citation>
    <scope>NUCLEOTIDE SEQUENCE [LARGE SCALE GENOMIC DNA]</scope>
    <source>
        <strain evidence="2 3">CGMCC 1.10115</strain>
    </source>
</reference>
<dbReference type="GeneID" id="65403789"/>
<accession>A0A562JTV4</accession>
<feature type="region of interest" description="Disordered" evidence="1">
    <location>
        <begin position="1"/>
        <end position="20"/>
    </location>
</feature>
<comment type="caution">
    <text evidence="2">The sequence shown here is derived from an EMBL/GenBank/DDBJ whole genome shotgun (WGS) entry which is preliminary data.</text>
</comment>
<protein>
    <submittedName>
        <fullName evidence="2">GerA spore germination protein</fullName>
    </submittedName>
</protein>